<dbReference type="Gene3D" id="1.10.357.10">
    <property type="entry name" value="Tetracycline Repressor, domain 2"/>
    <property type="match status" value="1"/>
</dbReference>
<dbReference type="EMBL" id="NOWF01000009">
    <property type="protein sequence ID" value="OYD06759.1"/>
    <property type="molecule type" value="Genomic_DNA"/>
</dbReference>
<evidence type="ECO:0000313" key="5">
    <source>
        <dbReference type="Proteomes" id="UP000215459"/>
    </source>
</evidence>
<accession>A0A235B475</accession>
<protein>
    <recommendedName>
        <fullName evidence="3">HTH tetR-type domain-containing protein</fullName>
    </recommendedName>
</protein>
<evidence type="ECO:0000313" key="4">
    <source>
        <dbReference type="EMBL" id="OYD06759.1"/>
    </source>
</evidence>
<name>A0A235B475_9BACL</name>
<proteinExistence type="predicted"/>
<dbReference type="Proteomes" id="UP000215459">
    <property type="component" value="Unassembled WGS sequence"/>
</dbReference>
<keyword evidence="1 2" id="KW-0238">DNA-binding</keyword>
<dbReference type="OrthoDB" id="881297at2"/>
<dbReference type="InterPro" id="IPR001647">
    <property type="entry name" value="HTH_TetR"/>
</dbReference>
<keyword evidence="5" id="KW-1185">Reference proteome</keyword>
<dbReference type="PANTHER" id="PTHR43479:SF11">
    <property type="entry name" value="ACREF_ENVCD OPERON REPRESSOR-RELATED"/>
    <property type="match status" value="1"/>
</dbReference>
<dbReference type="PROSITE" id="PS50977">
    <property type="entry name" value="HTH_TETR_2"/>
    <property type="match status" value="1"/>
</dbReference>
<dbReference type="PANTHER" id="PTHR43479">
    <property type="entry name" value="ACREF/ENVCD OPERON REPRESSOR-RELATED"/>
    <property type="match status" value="1"/>
</dbReference>
<reference evidence="4 5" key="1">
    <citation type="submission" date="2017-07" db="EMBL/GenBank/DDBJ databases">
        <title>The genome sequence of Paludifilum halophilum highlights mechanisms for microbial adaptation to high salt environemnts.</title>
        <authorList>
            <person name="Belbahri L."/>
        </authorList>
    </citation>
    <scope>NUCLEOTIDE SEQUENCE [LARGE SCALE GENOMIC DNA]</scope>
    <source>
        <strain evidence="4 5">DSM 102817</strain>
    </source>
</reference>
<feature type="DNA-binding region" description="H-T-H motif" evidence="2">
    <location>
        <begin position="33"/>
        <end position="52"/>
    </location>
</feature>
<organism evidence="4 5">
    <name type="scientific">Paludifilum halophilum</name>
    <dbReference type="NCBI Taxonomy" id="1642702"/>
    <lineage>
        <taxon>Bacteria</taxon>
        <taxon>Bacillati</taxon>
        <taxon>Bacillota</taxon>
        <taxon>Bacilli</taxon>
        <taxon>Bacillales</taxon>
        <taxon>Thermoactinomycetaceae</taxon>
        <taxon>Paludifilum</taxon>
    </lineage>
</organism>
<evidence type="ECO:0000259" key="3">
    <source>
        <dbReference type="PROSITE" id="PS50977"/>
    </source>
</evidence>
<dbReference type="AlphaFoldDB" id="A0A235B475"/>
<comment type="caution">
    <text evidence="4">The sequence shown here is derived from an EMBL/GenBank/DDBJ whole genome shotgun (WGS) entry which is preliminary data.</text>
</comment>
<dbReference type="Pfam" id="PF00440">
    <property type="entry name" value="TetR_N"/>
    <property type="match status" value="1"/>
</dbReference>
<dbReference type="SUPFAM" id="SSF46689">
    <property type="entry name" value="Homeodomain-like"/>
    <property type="match status" value="1"/>
</dbReference>
<dbReference type="InterPro" id="IPR009057">
    <property type="entry name" value="Homeodomain-like_sf"/>
</dbReference>
<dbReference type="InterPro" id="IPR050624">
    <property type="entry name" value="HTH-type_Tx_Regulator"/>
</dbReference>
<feature type="domain" description="HTH tetR-type" evidence="3">
    <location>
        <begin position="10"/>
        <end position="70"/>
    </location>
</feature>
<dbReference type="RefSeq" id="WP_094265323.1">
    <property type="nucleotide sequence ID" value="NZ_NOWF01000009.1"/>
</dbReference>
<evidence type="ECO:0000256" key="1">
    <source>
        <dbReference type="ARBA" id="ARBA00023125"/>
    </source>
</evidence>
<gene>
    <name evidence="4" type="ORF">CHM34_14465</name>
</gene>
<evidence type="ECO:0000256" key="2">
    <source>
        <dbReference type="PROSITE-ProRule" id="PRU00335"/>
    </source>
</evidence>
<dbReference type="GO" id="GO:0003677">
    <property type="term" value="F:DNA binding"/>
    <property type="evidence" value="ECO:0007669"/>
    <property type="project" value="UniProtKB-UniRule"/>
</dbReference>
<sequence>MRKLDEKMRSQTKQRLIMKICGVVKNRGFGSLKMDDIARQMDISKATLYKYFSSKDNIIEAVVDDYISYIEGNDHVISDERVPFPTRFQKAFEHVAIAAVHASDLFLSELEVVYPHLYEKIIEARQKRNANLERFYQSGIDEGVFNPVNPAVLMLQDEVVLRRIVSSDFLMHHNLSLKKALFDYYISKKYQLLRPEFLDQTDDTSIEEILDHIFHKVSRQV</sequence>